<sequence>MIGKEISMQAADWALRKGGRPGPLRVSRGPSGPIGMRGLGWESSYLLIPLPHPPHTNTESPSLYEGPTYSDRIRRDGHASGDLQAIGRVDVQAGDLLWSFSICPQQLDDQLCLVARRDPDHPACCCRGWLGAAGGVERLAPKDVRSRTQCKDTMSSIRTGGAMATKHRLKRFTEQKCSPSNHQKKKKHIWVYECFRVFVFNVWLSSHIWLFRLESSQLIAARFLDQRQRVSFRPGPVFSTNHHYDPKPSLAPTASPRKRNSVFAVQGIQCPLGARSADKTGTYWFKQEIEKRGAIATIAMSGPNTWTAQWLNATDPGDEIMPLSVHLLPKRINDKSKGGRELMKVKGYIRMPPVLEPMARIFCTGSKANAVGWGNKNSCEHNIDITVSTSPYSLCINLLPPPLPQAH</sequence>
<reference evidence="1 2" key="1">
    <citation type="submission" date="2019-03" db="EMBL/GenBank/DDBJ databases">
        <title>First draft genome of Liparis tanakae, snailfish: a comprehensive survey of snailfish specific genes.</title>
        <authorList>
            <person name="Kim W."/>
            <person name="Song I."/>
            <person name="Jeong J.-H."/>
            <person name="Kim D."/>
            <person name="Kim S."/>
            <person name="Ryu S."/>
            <person name="Song J.Y."/>
            <person name="Lee S.K."/>
        </authorList>
    </citation>
    <scope>NUCLEOTIDE SEQUENCE [LARGE SCALE GENOMIC DNA]</scope>
    <source>
        <tissue evidence="1">Muscle</tissue>
    </source>
</reference>
<keyword evidence="2" id="KW-1185">Reference proteome</keyword>
<protein>
    <submittedName>
        <fullName evidence="1">Uncharacterized protein</fullName>
    </submittedName>
</protein>
<name>A0A4Z2JHK5_9TELE</name>
<gene>
    <name evidence="1" type="ORF">EYF80_001074</name>
</gene>
<evidence type="ECO:0000313" key="2">
    <source>
        <dbReference type="Proteomes" id="UP000314294"/>
    </source>
</evidence>
<comment type="caution">
    <text evidence="1">The sequence shown here is derived from an EMBL/GenBank/DDBJ whole genome shotgun (WGS) entry which is preliminary data.</text>
</comment>
<dbReference type="EMBL" id="SRLO01000004">
    <property type="protein sequence ID" value="TNN88742.1"/>
    <property type="molecule type" value="Genomic_DNA"/>
</dbReference>
<proteinExistence type="predicted"/>
<dbReference type="Proteomes" id="UP000314294">
    <property type="component" value="Unassembled WGS sequence"/>
</dbReference>
<evidence type="ECO:0000313" key="1">
    <source>
        <dbReference type="EMBL" id="TNN88742.1"/>
    </source>
</evidence>
<organism evidence="1 2">
    <name type="scientific">Liparis tanakae</name>
    <name type="common">Tanaka's snailfish</name>
    <dbReference type="NCBI Taxonomy" id="230148"/>
    <lineage>
        <taxon>Eukaryota</taxon>
        <taxon>Metazoa</taxon>
        <taxon>Chordata</taxon>
        <taxon>Craniata</taxon>
        <taxon>Vertebrata</taxon>
        <taxon>Euteleostomi</taxon>
        <taxon>Actinopterygii</taxon>
        <taxon>Neopterygii</taxon>
        <taxon>Teleostei</taxon>
        <taxon>Neoteleostei</taxon>
        <taxon>Acanthomorphata</taxon>
        <taxon>Eupercaria</taxon>
        <taxon>Perciformes</taxon>
        <taxon>Cottioidei</taxon>
        <taxon>Cottales</taxon>
        <taxon>Liparidae</taxon>
        <taxon>Liparis</taxon>
    </lineage>
</organism>
<accession>A0A4Z2JHK5</accession>
<dbReference type="AlphaFoldDB" id="A0A4Z2JHK5"/>